<comment type="caution">
    <text evidence="1">The sequence shown here is derived from an EMBL/GenBank/DDBJ whole genome shotgun (WGS) entry which is preliminary data.</text>
</comment>
<keyword evidence="2" id="KW-1185">Reference proteome</keyword>
<reference evidence="1 2" key="1">
    <citation type="submission" date="2019-12" db="EMBL/GenBank/DDBJ databases">
        <title>Draft genome sequences Bradyrhizobium cajani AMBPC1010, Bradyrhizobium pachyrhizi AMBPC1040 and Bradyrhizobium yuanmingense ALSPC3051, three plant growth promoting strains isolated from nodules of Cajanus cajan L. in Dominican Republic.</title>
        <authorList>
            <person name="Flores-Felix J.D."/>
            <person name="Araujo J."/>
            <person name="Diaz-Alcantara C."/>
            <person name="Gonzalez-Andres F."/>
            <person name="Velazquez E."/>
        </authorList>
    </citation>
    <scope>NUCLEOTIDE SEQUENCE [LARGE SCALE GENOMIC DNA]</scope>
    <source>
        <strain evidence="1 2">1040</strain>
    </source>
</reference>
<dbReference type="Pfam" id="PF11392">
    <property type="entry name" value="AllH"/>
    <property type="match status" value="1"/>
</dbReference>
<gene>
    <name evidence="1" type="ORF">GPL21_01955</name>
</gene>
<name>A0A844SIH3_9BRAD</name>
<accession>A0A844SIH3</accession>
<evidence type="ECO:0000313" key="2">
    <source>
        <dbReference type="Proteomes" id="UP000436468"/>
    </source>
</evidence>
<dbReference type="AlphaFoldDB" id="A0A844SIH3"/>
<sequence>MVAQREIGVMRPGNTFRDLPGAPVSERFDGGAVIEVGVLARRALRSGRRGRIAAVFERSLYAVLDDRWICIGVKDLGSGPLHLLCTGIEPRLLVPGQEVAILDTMLLVDGMRFAGFETASVWAPPPSPEWTIDSLRAGLAMVDQVWRRLPVEQGLASSGGAEPAARPSRVLAAAAPGLAALKRLIEAGLRGERCAPRDYPEIVELIGLGPGLTPSGDDLIGGALVALAGLGRLATRDALWKTCRAHLGRTNEISAAHLQSAGLGFAAAALHEAIDATIGGRVNRIKSAVAALSRIGQSSGLDAFAGALMVVRAIECRLLNDSALHHAGLAGNGPPTRSIAGGLIDHATRREFGPKAARV</sequence>
<proteinExistence type="predicted"/>
<dbReference type="EMBL" id="WQNF01000001">
    <property type="protein sequence ID" value="MVT63879.1"/>
    <property type="molecule type" value="Genomic_DNA"/>
</dbReference>
<protein>
    <submittedName>
        <fullName evidence="1">DUF2877 domain-containing protein</fullName>
    </submittedName>
</protein>
<dbReference type="Proteomes" id="UP000436468">
    <property type="component" value="Unassembled WGS sequence"/>
</dbReference>
<organism evidence="1 2">
    <name type="scientific">Bradyrhizobium pachyrhizi</name>
    <dbReference type="NCBI Taxonomy" id="280333"/>
    <lineage>
        <taxon>Bacteria</taxon>
        <taxon>Pseudomonadati</taxon>
        <taxon>Pseudomonadota</taxon>
        <taxon>Alphaproteobacteria</taxon>
        <taxon>Hyphomicrobiales</taxon>
        <taxon>Nitrobacteraceae</taxon>
        <taxon>Bradyrhizobium</taxon>
    </lineage>
</organism>
<evidence type="ECO:0000313" key="1">
    <source>
        <dbReference type="EMBL" id="MVT63879.1"/>
    </source>
</evidence>
<dbReference type="InterPro" id="IPR021530">
    <property type="entry name" value="AllH-like"/>
</dbReference>